<dbReference type="EMBL" id="CYXO01000002">
    <property type="protein sequence ID" value="CUM75250.1"/>
    <property type="molecule type" value="Genomic_DNA"/>
</dbReference>
<accession>A0A173RBC9</accession>
<gene>
    <name evidence="2" type="ORF">ERS852573_00358</name>
</gene>
<reference evidence="2 3" key="1">
    <citation type="submission" date="2015-09" db="EMBL/GenBank/DDBJ databases">
        <authorList>
            <consortium name="Pathogen Informatics"/>
        </authorList>
    </citation>
    <scope>NUCLEOTIDE SEQUENCE [LARGE SCALE GENOMIC DNA]</scope>
    <source>
        <strain evidence="2 3">2789STDY5834961</strain>
    </source>
</reference>
<dbReference type="RefSeq" id="WP_055213381.1">
    <property type="nucleotide sequence ID" value="NZ_CYXO01000002.1"/>
</dbReference>
<dbReference type="Pfam" id="PF23343">
    <property type="entry name" value="REP_ORF2-G2P"/>
    <property type="match status" value="1"/>
</dbReference>
<evidence type="ECO:0000259" key="1">
    <source>
        <dbReference type="Pfam" id="PF23343"/>
    </source>
</evidence>
<evidence type="ECO:0000313" key="3">
    <source>
        <dbReference type="Proteomes" id="UP000095597"/>
    </source>
</evidence>
<name>A0A173RBC9_9FIRM</name>
<dbReference type="OrthoDB" id="9814853at2"/>
<dbReference type="AlphaFoldDB" id="A0A173RBC9"/>
<feature type="domain" description="Replication-associated protein ORF2/G2P" evidence="1">
    <location>
        <begin position="71"/>
        <end position="169"/>
    </location>
</feature>
<evidence type="ECO:0000313" key="2">
    <source>
        <dbReference type="EMBL" id="CUM75250.1"/>
    </source>
</evidence>
<sequence>MKKRYKRLIYTFEHSVEVYEYLDGKYGAPGTKRGKKRKATLEEIRFRNQWNRERKARHKLKTWFHENDYLVLFTYKKDKRPPDMETAKKHLAQAMRKVREKYKKAGKKMRWMANIEVGTKGAWHVHIVINRIPDADIIIKDAWEHGAVTFKHLYEAGDFRDLAGYITKTPETCERYGEHLRETSYHASRNMPLKEPEEERFVQWREIKDRKGYYLDKDTYYEGTNKFTGYKYRYYTMIKLDRRI</sequence>
<dbReference type="InterPro" id="IPR056906">
    <property type="entry name" value="ORF2/G2P_dom"/>
</dbReference>
<organism evidence="2 3">
    <name type="scientific">Dorea longicatena</name>
    <dbReference type="NCBI Taxonomy" id="88431"/>
    <lineage>
        <taxon>Bacteria</taxon>
        <taxon>Bacillati</taxon>
        <taxon>Bacillota</taxon>
        <taxon>Clostridia</taxon>
        <taxon>Lachnospirales</taxon>
        <taxon>Lachnospiraceae</taxon>
        <taxon>Dorea</taxon>
    </lineage>
</organism>
<dbReference type="Proteomes" id="UP000095597">
    <property type="component" value="Unassembled WGS sequence"/>
</dbReference>
<proteinExistence type="predicted"/>
<protein>
    <recommendedName>
        <fullName evidence="1">Replication-associated protein ORF2/G2P domain-containing protein</fullName>
    </recommendedName>
</protein>